<name>A0A077FB69_9PSED</name>
<organism evidence="1 2">
    <name type="scientific">Pseudomonas alkylphenolica</name>
    <dbReference type="NCBI Taxonomy" id="237609"/>
    <lineage>
        <taxon>Bacteria</taxon>
        <taxon>Pseudomonadati</taxon>
        <taxon>Pseudomonadota</taxon>
        <taxon>Gammaproteobacteria</taxon>
        <taxon>Pseudomonadales</taxon>
        <taxon>Pseudomonadaceae</taxon>
        <taxon>Pseudomonas</taxon>
    </lineage>
</organism>
<dbReference type="Proteomes" id="UP000028931">
    <property type="component" value="Chromosome"/>
</dbReference>
<evidence type="ECO:0000313" key="1">
    <source>
        <dbReference type="EMBL" id="AIL62617.1"/>
    </source>
</evidence>
<sequence>MFLGRLLSGITLLVGLEAQALPTSTLSPDQRVALGKQLAEHAGASQWQQLWQRSRQAGYLYEQSTTPHFSLDSAELIKATALTLSQPKETSAVNQTQVLYRRDFSPQTVGKHAKASLSAVCIWVDWRTLPEHAVNRPGPYLGQISLLLVHPCQ</sequence>
<protein>
    <submittedName>
        <fullName evidence="1">Uncharacterized protein</fullName>
    </submittedName>
</protein>
<gene>
    <name evidence="1" type="ORF">PSAKL28_34650</name>
</gene>
<dbReference type="RefSeq" id="WP_038612846.1">
    <property type="nucleotide sequence ID" value="NZ_CP009048.1"/>
</dbReference>
<evidence type="ECO:0000313" key="2">
    <source>
        <dbReference type="Proteomes" id="UP000028931"/>
    </source>
</evidence>
<reference evidence="1 2" key="1">
    <citation type="submission" date="2014-07" db="EMBL/GenBank/DDBJ databases">
        <authorList>
            <person name="Lee K."/>
            <person name="Lim J.Y."/>
            <person name="Hwang I."/>
        </authorList>
    </citation>
    <scope>NUCLEOTIDE SEQUENCE [LARGE SCALE GENOMIC DNA]</scope>
    <source>
        <strain evidence="1 2">KL28</strain>
    </source>
</reference>
<accession>A0A077FB69</accession>
<proteinExistence type="predicted"/>
<dbReference type="HOGENOM" id="CLU_1720804_0_0_6"/>
<dbReference type="EMBL" id="CP009048">
    <property type="protein sequence ID" value="AIL62617.1"/>
    <property type="molecule type" value="Genomic_DNA"/>
</dbReference>
<dbReference type="AlphaFoldDB" id="A0A077FB69"/>
<dbReference type="OrthoDB" id="7006877at2"/>
<dbReference type="KEGG" id="palk:PSAKL28_34650"/>